<evidence type="ECO:0000256" key="1">
    <source>
        <dbReference type="ARBA" id="ARBA00022434"/>
    </source>
</evidence>
<dbReference type="GO" id="GO:0006879">
    <property type="term" value="P:intracellular iron ion homeostasis"/>
    <property type="evidence" value="ECO:0007669"/>
    <property type="project" value="UniProtKB-KW"/>
</dbReference>
<evidence type="ECO:0000313" key="4">
    <source>
        <dbReference type="EMBL" id="EPX58953.1"/>
    </source>
</evidence>
<organism evidence="4 5">
    <name type="scientific">Cystobacter fuscus (strain ATCC 25194 / DSM 2262 / NBRC 100088 / M29)</name>
    <dbReference type="NCBI Taxonomy" id="1242864"/>
    <lineage>
        <taxon>Bacteria</taxon>
        <taxon>Pseudomonadati</taxon>
        <taxon>Myxococcota</taxon>
        <taxon>Myxococcia</taxon>
        <taxon>Myxococcales</taxon>
        <taxon>Cystobacterineae</taxon>
        <taxon>Archangiaceae</taxon>
        <taxon>Cystobacter</taxon>
    </lineage>
</organism>
<dbReference type="InterPro" id="IPR008331">
    <property type="entry name" value="Ferritin_DPS_dom"/>
</dbReference>
<dbReference type="GO" id="GO:0004322">
    <property type="term" value="F:ferroxidase activity"/>
    <property type="evidence" value="ECO:0007669"/>
    <property type="project" value="TreeGrafter"/>
</dbReference>
<evidence type="ECO:0000313" key="5">
    <source>
        <dbReference type="Proteomes" id="UP000011682"/>
    </source>
</evidence>
<name>S9QQR0_CYSF2</name>
<sequence>MRGAVLNVVEQAQVHQGRPTMSDNTQPFLTDITEIRRRAREHLEKGALTQDYEGDVQLTVKVLNEALATELVCVLRYSSHAVAAQGINSESVKAEFLEHAREENDHAMLLAERISQLGGEANFNPEGLLTRSASQFIQGKNLVEMIREDLIAERIAIQTYQEMIRYFANHDPTTRRLLEEILAKEEEHANDMHDLLVAHQGHPMLNS</sequence>
<dbReference type="GO" id="GO:0005829">
    <property type="term" value="C:cytosol"/>
    <property type="evidence" value="ECO:0007669"/>
    <property type="project" value="TreeGrafter"/>
</dbReference>
<proteinExistence type="predicted"/>
<dbReference type="SUPFAM" id="SSF47240">
    <property type="entry name" value="Ferritin-like"/>
    <property type="match status" value="1"/>
</dbReference>
<reference evidence="4" key="1">
    <citation type="submission" date="2013-05" db="EMBL/GenBank/DDBJ databases">
        <title>Genome assembly of Cystobacter fuscus DSM 2262.</title>
        <authorList>
            <person name="Sharma G."/>
            <person name="Khatri I."/>
            <person name="Kaur C."/>
            <person name="Mayilraj S."/>
            <person name="Subramanian S."/>
        </authorList>
    </citation>
    <scope>NUCLEOTIDE SEQUENCE [LARGE SCALE GENOMIC DNA]</scope>
    <source>
        <strain evidence="4">DSM 2262</strain>
    </source>
</reference>
<dbReference type="InterPro" id="IPR012347">
    <property type="entry name" value="Ferritin-like"/>
</dbReference>
<gene>
    <name evidence="4" type="ORF">D187_003330</name>
</gene>
<comment type="caution">
    <text evidence="4">The sequence shown here is derived from an EMBL/GenBank/DDBJ whole genome shotgun (WGS) entry which is preliminary data.</text>
</comment>
<dbReference type="AlphaFoldDB" id="S9QQR0"/>
<evidence type="ECO:0000259" key="3">
    <source>
        <dbReference type="PROSITE" id="PS50905"/>
    </source>
</evidence>
<dbReference type="PROSITE" id="PS50905">
    <property type="entry name" value="FERRITIN_LIKE"/>
    <property type="match status" value="1"/>
</dbReference>
<keyword evidence="5" id="KW-1185">Reference proteome</keyword>
<evidence type="ECO:0000256" key="2">
    <source>
        <dbReference type="ARBA" id="ARBA00023004"/>
    </source>
</evidence>
<dbReference type="InterPro" id="IPR009078">
    <property type="entry name" value="Ferritin-like_SF"/>
</dbReference>
<keyword evidence="1" id="KW-0409">Iron storage</keyword>
<dbReference type="InterPro" id="IPR009040">
    <property type="entry name" value="Ferritin-like_diiron"/>
</dbReference>
<dbReference type="Proteomes" id="UP000011682">
    <property type="component" value="Unassembled WGS sequence"/>
</dbReference>
<dbReference type="Gene3D" id="1.20.1260.10">
    <property type="match status" value="1"/>
</dbReference>
<feature type="domain" description="Ferritin-like diiron" evidence="3">
    <location>
        <begin position="53"/>
        <end position="203"/>
    </location>
</feature>
<dbReference type="PANTHER" id="PTHR30295:SF1">
    <property type="entry name" value="DNA PROTECTION DURING STARVATION PROTEIN"/>
    <property type="match status" value="1"/>
</dbReference>
<keyword evidence="2" id="KW-0408">Iron</keyword>
<dbReference type="GO" id="GO:0020037">
    <property type="term" value="F:heme binding"/>
    <property type="evidence" value="ECO:0007669"/>
    <property type="project" value="TreeGrafter"/>
</dbReference>
<protein>
    <submittedName>
        <fullName evidence="4">Bacterioferritin</fullName>
    </submittedName>
</protein>
<accession>S9QQR0</accession>
<dbReference type="eggNOG" id="COG2193">
    <property type="taxonomic scope" value="Bacteria"/>
</dbReference>
<dbReference type="CDD" id="cd00657">
    <property type="entry name" value="Ferritin_like"/>
    <property type="match status" value="1"/>
</dbReference>
<dbReference type="GO" id="GO:0008199">
    <property type="term" value="F:ferric iron binding"/>
    <property type="evidence" value="ECO:0007669"/>
    <property type="project" value="InterPro"/>
</dbReference>
<dbReference type="PANTHER" id="PTHR30295">
    <property type="entry name" value="BACTERIOFERRITIN"/>
    <property type="match status" value="1"/>
</dbReference>
<dbReference type="EMBL" id="ANAH02000020">
    <property type="protein sequence ID" value="EPX58953.1"/>
    <property type="molecule type" value="Genomic_DNA"/>
</dbReference>
<dbReference type="Pfam" id="PF00210">
    <property type="entry name" value="Ferritin"/>
    <property type="match status" value="1"/>
</dbReference>